<dbReference type="EMBL" id="RSAS01000824">
    <property type="protein sequence ID" value="RRR66876.1"/>
    <property type="molecule type" value="Genomic_DNA"/>
</dbReference>
<proteinExistence type="predicted"/>
<evidence type="ECO:0000313" key="2">
    <source>
        <dbReference type="EMBL" id="RRR66876.1"/>
    </source>
</evidence>
<comment type="caution">
    <text evidence="2">The sequence shown here is derived from an EMBL/GenBank/DDBJ whole genome shotgun (WGS) entry which is preliminary data.</text>
</comment>
<sequence>MRRPAGDPCGSGPEAAHPAAAGAPCDSGPVVVGHRTTRGCKGTLLPADAASSGSAPAGARPAAAADAASCGSAPVAARPAAAGASCGSGMAGARPAAECLARQTP</sequence>
<accession>A0A426TSF6</accession>
<gene>
    <name evidence="2" type="ORF">EI684_19960</name>
</gene>
<feature type="compositionally biased region" description="Low complexity" evidence="1">
    <location>
        <begin position="10"/>
        <end position="24"/>
    </location>
</feature>
<name>A0A426TSF6_9CHLR</name>
<evidence type="ECO:0000256" key="1">
    <source>
        <dbReference type="SAM" id="MobiDB-lite"/>
    </source>
</evidence>
<reference evidence="2 3" key="1">
    <citation type="submission" date="2018-12" db="EMBL/GenBank/DDBJ databases">
        <title>Genome Sequence of Candidatus Viridilinea halotolerans isolated from saline sulfide-rich spring.</title>
        <authorList>
            <person name="Grouzdev D.S."/>
            <person name="Burganskaya E.I."/>
            <person name="Krutkina M.S."/>
            <person name="Sukhacheva M.V."/>
            <person name="Gorlenko V.M."/>
        </authorList>
    </citation>
    <scope>NUCLEOTIDE SEQUENCE [LARGE SCALE GENOMIC DNA]</scope>
    <source>
        <strain evidence="2">Chok-6</strain>
    </source>
</reference>
<feature type="compositionally biased region" description="Low complexity" evidence="1">
    <location>
        <begin position="46"/>
        <end position="64"/>
    </location>
</feature>
<evidence type="ECO:0000313" key="3">
    <source>
        <dbReference type="Proteomes" id="UP000280307"/>
    </source>
</evidence>
<dbReference type="Proteomes" id="UP000280307">
    <property type="component" value="Unassembled WGS sequence"/>
</dbReference>
<dbReference type="AlphaFoldDB" id="A0A426TSF6"/>
<protein>
    <submittedName>
        <fullName evidence="2">Uncharacterized protein</fullName>
    </submittedName>
</protein>
<feature type="region of interest" description="Disordered" evidence="1">
    <location>
        <begin position="1"/>
        <end position="64"/>
    </location>
</feature>
<organism evidence="2 3">
    <name type="scientific">Candidatus Viridilinea halotolerans</name>
    <dbReference type="NCBI Taxonomy" id="2491704"/>
    <lineage>
        <taxon>Bacteria</taxon>
        <taxon>Bacillati</taxon>
        <taxon>Chloroflexota</taxon>
        <taxon>Chloroflexia</taxon>
        <taxon>Chloroflexales</taxon>
        <taxon>Chloroflexineae</taxon>
        <taxon>Oscillochloridaceae</taxon>
        <taxon>Candidatus Viridilinea</taxon>
    </lineage>
</organism>